<feature type="region of interest" description="Disordered" evidence="8">
    <location>
        <begin position="1"/>
        <end position="28"/>
    </location>
</feature>
<keyword evidence="11" id="KW-1185">Reference proteome</keyword>
<comment type="subcellular location">
    <subcellularLocation>
        <location evidence="1">Cytoplasm</location>
    </subcellularLocation>
</comment>
<evidence type="ECO:0000256" key="2">
    <source>
        <dbReference type="ARBA" id="ARBA00022490"/>
    </source>
</evidence>
<dbReference type="GO" id="GO:0005525">
    <property type="term" value="F:GTP binding"/>
    <property type="evidence" value="ECO:0007669"/>
    <property type="project" value="UniProtKB-KW"/>
</dbReference>
<dbReference type="GO" id="GO:0005737">
    <property type="term" value="C:cytoplasm"/>
    <property type="evidence" value="ECO:0007669"/>
    <property type="project" value="UniProtKB-SubCell"/>
</dbReference>
<feature type="compositionally biased region" description="Polar residues" evidence="8">
    <location>
        <begin position="1"/>
        <end position="19"/>
    </location>
</feature>
<dbReference type="InterPro" id="IPR027417">
    <property type="entry name" value="P-loop_NTPase"/>
</dbReference>
<dbReference type="SMART" id="SM00175">
    <property type="entry name" value="RAB"/>
    <property type="match status" value="1"/>
</dbReference>
<dbReference type="InterPro" id="IPR005225">
    <property type="entry name" value="Small_GTP-bd"/>
</dbReference>
<dbReference type="Proteomes" id="UP000748531">
    <property type="component" value="Unassembled WGS sequence"/>
</dbReference>
<evidence type="ECO:0000256" key="7">
    <source>
        <dbReference type="SAM" id="Coils"/>
    </source>
</evidence>
<dbReference type="SUPFAM" id="SSF52540">
    <property type="entry name" value="P-loop containing nucleoside triphosphate hydrolases"/>
    <property type="match status" value="1"/>
</dbReference>
<evidence type="ECO:0000256" key="5">
    <source>
        <dbReference type="ARBA" id="ARBA00023054"/>
    </source>
</evidence>
<keyword evidence="4" id="KW-0106">Calcium</keyword>
<accession>A0A8J4TLK7</accession>
<keyword evidence="5 7" id="KW-0175">Coiled coil</keyword>
<dbReference type="EMBL" id="LUCH01002278">
    <property type="protein sequence ID" value="KAF5401729.1"/>
    <property type="molecule type" value="Genomic_DNA"/>
</dbReference>
<feature type="region of interest" description="Disordered" evidence="8">
    <location>
        <begin position="581"/>
        <end position="600"/>
    </location>
</feature>
<feature type="coiled-coil region" evidence="7">
    <location>
        <begin position="283"/>
        <end position="434"/>
    </location>
</feature>
<evidence type="ECO:0000256" key="3">
    <source>
        <dbReference type="ARBA" id="ARBA00022741"/>
    </source>
</evidence>
<proteinExistence type="predicted"/>
<dbReference type="PROSITE" id="PS51421">
    <property type="entry name" value="RAS"/>
    <property type="match status" value="1"/>
</dbReference>
<dbReference type="NCBIfam" id="TIGR00231">
    <property type="entry name" value="small_GTP"/>
    <property type="match status" value="1"/>
</dbReference>
<dbReference type="PROSITE" id="PS50222">
    <property type="entry name" value="EF_HAND_2"/>
    <property type="match status" value="1"/>
</dbReference>
<dbReference type="SMART" id="SM00174">
    <property type="entry name" value="RHO"/>
    <property type="match status" value="1"/>
</dbReference>
<dbReference type="Pfam" id="PF13499">
    <property type="entry name" value="EF-hand_7"/>
    <property type="match status" value="1"/>
</dbReference>
<protein>
    <submittedName>
        <fullName evidence="10">Ras family protein</fullName>
    </submittedName>
</protein>
<feature type="compositionally biased region" description="Low complexity" evidence="8">
    <location>
        <begin position="128"/>
        <end position="141"/>
    </location>
</feature>
<dbReference type="PROSITE" id="PS51417">
    <property type="entry name" value="ARF"/>
    <property type="match status" value="1"/>
</dbReference>
<keyword evidence="3" id="KW-0547">Nucleotide-binding</keyword>
<dbReference type="PROSITE" id="PS51419">
    <property type="entry name" value="RAB"/>
    <property type="match status" value="1"/>
</dbReference>
<dbReference type="Pfam" id="PF00071">
    <property type="entry name" value="Ras"/>
    <property type="match status" value="1"/>
</dbReference>
<comment type="caution">
    <text evidence="10">The sequence shown here is derived from an EMBL/GenBank/DDBJ whole genome shotgun (WGS) entry which is preliminary data.</text>
</comment>
<dbReference type="SUPFAM" id="SSF47473">
    <property type="entry name" value="EF-hand"/>
    <property type="match status" value="1"/>
</dbReference>
<dbReference type="SMART" id="SM00173">
    <property type="entry name" value="RAS"/>
    <property type="match status" value="1"/>
</dbReference>
<dbReference type="PROSITE" id="PS00018">
    <property type="entry name" value="EF_HAND_1"/>
    <property type="match status" value="1"/>
</dbReference>
<feature type="region of interest" description="Disordered" evidence="8">
    <location>
        <begin position="122"/>
        <end position="163"/>
    </location>
</feature>
<dbReference type="PANTHER" id="PTHR47977">
    <property type="entry name" value="RAS-RELATED PROTEIN RAB"/>
    <property type="match status" value="1"/>
</dbReference>
<reference evidence="10" key="1">
    <citation type="submission" date="2019-05" db="EMBL/GenBank/DDBJ databases">
        <title>Annotation for the trematode Paragonimus heterotremus.</title>
        <authorList>
            <person name="Choi Y.-J."/>
        </authorList>
    </citation>
    <scope>NUCLEOTIDE SEQUENCE</scope>
    <source>
        <strain evidence="10">LC</strain>
    </source>
</reference>
<evidence type="ECO:0000313" key="10">
    <source>
        <dbReference type="EMBL" id="KAF5401729.1"/>
    </source>
</evidence>
<dbReference type="Gene3D" id="3.40.50.300">
    <property type="entry name" value="P-loop containing nucleotide triphosphate hydrolases"/>
    <property type="match status" value="1"/>
</dbReference>
<dbReference type="InterPro" id="IPR011992">
    <property type="entry name" value="EF-hand-dom_pair"/>
</dbReference>
<dbReference type="InterPro" id="IPR002048">
    <property type="entry name" value="EF_hand_dom"/>
</dbReference>
<organism evidence="10 11">
    <name type="scientific">Paragonimus heterotremus</name>
    <dbReference type="NCBI Taxonomy" id="100268"/>
    <lineage>
        <taxon>Eukaryota</taxon>
        <taxon>Metazoa</taxon>
        <taxon>Spiralia</taxon>
        <taxon>Lophotrochozoa</taxon>
        <taxon>Platyhelminthes</taxon>
        <taxon>Trematoda</taxon>
        <taxon>Digenea</taxon>
        <taxon>Plagiorchiida</taxon>
        <taxon>Troglotremata</taxon>
        <taxon>Troglotrematidae</taxon>
        <taxon>Paragonimus</taxon>
    </lineage>
</organism>
<dbReference type="InterPro" id="IPR001806">
    <property type="entry name" value="Small_GTPase"/>
</dbReference>
<dbReference type="PRINTS" id="PR00449">
    <property type="entry name" value="RASTRNSFRMNG"/>
</dbReference>
<sequence>MNSSELSGRTNISHSDPSGSNASRRTYSRASSADSIFEDISIRANYLFSNLDVDKKGYLDRAALAKVCETGMDENQLGDLIRQLDHDGDGRVCVEDFKRCLREIARRNSMIRASIREGPPCIQLTRKTTASTTSPTSDRSSFGSDEASSETEERQQSEEASRDIVPQCQPIRFRERDCEMLLTRLVSSTSNCVGNRMIRRQSSISLPELAAVDECFGSLNCQDHIYELYHLLLSENPSLSRMYEFILSDIMQFVHRSKQIQKRLEKQIECERGQHSADILRLSEELDQQVLLAEESARTQEREQVLAEFRSQLESKSAQVEQLMERLKQAEENNIQIQEFSPKLDPSDHRLKTMQNNLVRIKSEKARLEDLLTGTRAELVQTRTELTSLRQNLKEKSREFDNHIAAFIEVVKENSQLKRQLSLLQEVNRELCDANDGLCAVLERSAEGVDKASTLREATTACSLLFTNFRQLLADFQTPLDSSIELNERTSHPLGSFTSVASNIPDRQEFVQRPIPSRRKLKGFVFSSPLNTKQMSLSPDTFGEAILEQLSSQQPRGLHLMELHLLIFISDSGLSSLRDAPELESEMEVDSPLGRPNDSDNTVIQTEGDGQNTSEDVLVGLRSNIVIPDQSCEVHVGTPNSVQSSVEPSYDLFEQTMSKRNLHRSTPIPAMPIEDKLRIFRVMLAGDSAVGKTSLLIRLCDNKFTGTSVSTIGIDMKMRSITVDGRSTMLQIWDTAGQERFRSISASFYRKADGILLVYDCTSESSFLHTREWINTIQENAGRDIPVVVVANKVDLRDQCERQGTQCVSYMDGRQFAQEIEALFFETSALTGSNVDECAIELTKLLCAQEDYNLRRPQVKLNMPIKSRNRKCCNA</sequence>
<dbReference type="FunFam" id="3.40.50.300:FF:001348">
    <property type="entry name" value="Ras and EF-hand domain-containing protein"/>
    <property type="match status" value="1"/>
</dbReference>
<evidence type="ECO:0000256" key="6">
    <source>
        <dbReference type="ARBA" id="ARBA00023134"/>
    </source>
</evidence>
<evidence type="ECO:0000256" key="8">
    <source>
        <dbReference type="SAM" id="MobiDB-lite"/>
    </source>
</evidence>
<keyword evidence="2" id="KW-0963">Cytoplasm</keyword>
<dbReference type="GO" id="GO:0003924">
    <property type="term" value="F:GTPase activity"/>
    <property type="evidence" value="ECO:0007669"/>
    <property type="project" value="InterPro"/>
</dbReference>
<dbReference type="InterPro" id="IPR018247">
    <property type="entry name" value="EF_Hand_1_Ca_BS"/>
</dbReference>
<name>A0A8J4TLK7_9TREM</name>
<evidence type="ECO:0000256" key="1">
    <source>
        <dbReference type="ARBA" id="ARBA00004496"/>
    </source>
</evidence>
<feature type="compositionally biased region" description="Basic and acidic residues" evidence="8">
    <location>
        <begin position="151"/>
        <end position="162"/>
    </location>
</feature>
<evidence type="ECO:0000313" key="11">
    <source>
        <dbReference type="Proteomes" id="UP000748531"/>
    </source>
</evidence>
<gene>
    <name evidence="10" type="ORF">PHET_05194</name>
</gene>
<dbReference type="AlphaFoldDB" id="A0A8J4TLK7"/>
<dbReference type="InterPro" id="IPR050227">
    <property type="entry name" value="Rab"/>
</dbReference>
<dbReference type="SMART" id="SM00177">
    <property type="entry name" value="ARF"/>
    <property type="match status" value="1"/>
</dbReference>
<dbReference type="CDD" id="cd00154">
    <property type="entry name" value="Rab"/>
    <property type="match status" value="1"/>
</dbReference>
<dbReference type="GO" id="GO:0005509">
    <property type="term" value="F:calcium ion binding"/>
    <property type="evidence" value="ECO:0007669"/>
    <property type="project" value="InterPro"/>
</dbReference>
<evidence type="ECO:0000259" key="9">
    <source>
        <dbReference type="PROSITE" id="PS50222"/>
    </source>
</evidence>
<dbReference type="Gene3D" id="1.10.238.10">
    <property type="entry name" value="EF-hand"/>
    <property type="match status" value="1"/>
</dbReference>
<dbReference type="OrthoDB" id="9989112at2759"/>
<evidence type="ECO:0000256" key="4">
    <source>
        <dbReference type="ARBA" id="ARBA00022837"/>
    </source>
</evidence>
<feature type="domain" description="EF-hand" evidence="9">
    <location>
        <begin position="72"/>
        <end position="107"/>
    </location>
</feature>
<dbReference type="PROSITE" id="PS51420">
    <property type="entry name" value="RHO"/>
    <property type="match status" value="1"/>
</dbReference>
<keyword evidence="6" id="KW-0342">GTP-binding</keyword>